<dbReference type="Gene3D" id="1.10.287.1120">
    <property type="entry name" value="Bipartite methylase S protein"/>
    <property type="match status" value="1"/>
</dbReference>
<comment type="caution">
    <text evidence="5">The sequence shown here is derived from an EMBL/GenBank/DDBJ whole genome shotgun (WGS) entry which is preliminary data.</text>
</comment>
<keyword evidence="6" id="KW-1185">Reference proteome</keyword>
<dbReference type="EMBL" id="JAENGP010000007">
    <property type="protein sequence ID" value="MBK1781076.1"/>
    <property type="molecule type" value="Genomic_DNA"/>
</dbReference>
<dbReference type="Pfam" id="PF01420">
    <property type="entry name" value="Methylase_S"/>
    <property type="match status" value="2"/>
</dbReference>
<protein>
    <submittedName>
        <fullName evidence="5">Restriction endonuclease subunit S</fullName>
    </submittedName>
</protein>
<evidence type="ECO:0000259" key="4">
    <source>
        <dbReference type="Pfam" id="PF01420"/>
    </source>
</evidence>
<evidence type="ECO:0000256" key="2">
    <source>
        <dbReference type="ARBA" id="ARBA00022747"/>
    </source>
</evidence>
<dbReference type="SUPFAM" id="SSF116734">
    <property type="entry name" value="DNA methylase specificity domain"/>
    <property type="match status" value="2"/>
</dbReference>
<dbReference type="InterPro" id="IPR044946">
    <property type="entry name" value="Restrct_endonuc_typeI_TRD_sf"/>
</dbReference>
<evidence type="ECO:0000256" key="3">
    <source>
        <dbReference type="ARBA" id="ARBA00023125"/>
    </source>
</evidence>
<dbReference type="InterPro" id="IPR051212">
    <property type="entry name" value="Type-I_RE_S_subunit"/>
</dbReference>
<dbReference type="PANTHER" id="PTHR43140">
    <property type="entry name" value="TYPE-1 RESTRICTION ENZYME ECOKI SPECIFICITY PROTEIN"/>
    <property type="match status" value="1"/>
</dbReference>
<keyword evidence="3" id="KW-0238">DNA-binding</keyword>
<dbReference type="InterPro" id="IPR000055">
    <property type="entry name" value="Restrct_endonuc_typeI_TRD"/>
</dbReference>
<reference evidence="5 6" key="1">
    <citation type="submission" date="2020-12" db="EMBL/GenBank/DDBJ databases">
        <authorList>
            <person name="Lu T."/>
            <person name="Wang Q."/>
            <person name="Han X."/>
        </authorList>
    </citation>
    <scope>NUCLEOTIDE SEQUENCE [LARGE SCALE GENOMIC DNA]</scope>
    <source>
        <strain evidence="5 6">WQ 585</strain>
    </source>
</reference>
<evidence type="ECO:0000256" key="1">
    <source>
        <dbReference type="ARBA" id="ARBA00010923"/>
    </source>
</evidence>
<name>A0ABS1EFD4_9BURK</name>
<comment type="similarity">
    <text evidence="1">Belongs to the type-I restriction system S methylase family.</text>
</comment>
<accession>A0ABS1EFD4</accession>
<gene>
    <name evidence="5" type="ORF">JHL22_07585</name>
</gene>
<evidence type="ECO:0000313" key="5">
    <source>
        <dbReference type="EMBL" id="MBK1781076.1"/>
    </source>
</evidence>
<dbReference type="Proteomes" id="UP000635316">
    <property type="component" value="Unassembled WGS sequence"/>
</dbReference>
<organism evidence="5 6">
    <name type="scientific">Advenella mandrilli</name>
    <dbReference type="NCBI Taxonomy" id="2800330"/>
    <lineage>
        <taxon>Bacteria</taxon>
        <taxon>Pseudomonadati</taxon>
        <taxon>Pseudomonadota</taxon>
        <taxon>Betaproteobacteria</taxon>
        <taxon>Burkholderiales</taxon>
        <taxon>Alcaligenaceae</taxon>
    </lineage>
</organism>
<dbReference type="PANTHER" id="PTHR43140:SF1">
    <property type="entry name" value="TYPE I RESTRICTION ENZYME ECOKI SPECIFICITY SUBUNIT"/>
    <property type="match status" value="1"/>
</dbReference>
<keyword evidence="5" id="KW-0378">Hydrolase</keyword>
<keyword evidence="5" id="KW-0540">Nuclease</keyword>
<dbReference type="RefSeq" id="WP_200235589.1">
    <property type="nucleotide sequence ID" value="NZ_JAENGP010000007.1"/>
</dbReference>
<evidence type="ECO:0000313" key="6">
    <source>
        <dbReference type="Proteomes" id="UP000635316"/>
    </source>
</evidence>
<dbReference type="GO" id="GO:0004519">
    <property type="term" value="F:endonuclease activity"/>
    <property type="evidence" value="ECO:0007669"/>
    <property type="project" value="UniProtKB-KW"/>
</dbReference>
<keyword evidence="5" id="KW-0255">Endonuclease</keyword>
<proteinExistence type="inferred from homology"/>
<keyword evidence="2" id="KW-0680">Restriction system</keyword>
<feature type="domain" description="Type I restriction modification DNA specificity" evidence="4">
    <location>
        <begin position="23"/>
        <end position="193"/>
    </location>
</feature>
<feature type="domain" description="Type I restriction modification DNA specificity" evidence="4">
    <location>
        <begin position="230"/>
        <end position="416"/>
    </location>
</feature>
<sequence length="442" mass="50780">MQFKQYPSYKNSGVEWLGDVPKHWQVKPNKYVFKIQKRIAGTLGFNVLSITQKGLKIKDIESNAGQMAQDYSKYQIVNVGDFAMNHMDLLTGWVDIAKVTGVTSPDYRVFEVRNKKVNKEYFLHLFQLGYRNKILFAFGQGAAQMGRWRLQSETFNSLKMPFPSIEEQEKIVSFLDTETARIDTLIAKQEKLIELLEEQRKSIISHAVTKGLNPNAPMKDSGVEWLGEVPEHWTVLKNRHIFNFSKGLSITKENLQESGIPCVSYGEVHSKFGFEFNPEINDMKFVSEEYLETSKNCLLNSGDFIFADTSEDFEGSGNFSYLNSNSQVFAGYHTVIARLKSKQKPRFFAYIFDSNAHRKQIQTQVKGIKVFSITQGILKDIYSWLPPVHEQDLIVEYLDNECKKISLLKAKQIELIEKLKEYRSSIISHAVTGKIDVREFDA</sequence>
<dbReference type="Gene3D" id="3.90.220.20">
    <property type="entry name" value="DNA methylase specificity domains"/>
    <property type="match status" value="2"/>
</dbReference>